<dbReference type="NCBIfam" id="NF038196">
    <property type="entry name" value="ferrodoxin_EFR1"/>
    <property type="match status" value="1"/>
</dbReference>
<dbReference type="InterPro" id="IPR047964">
    <property type="entry name" value="EFR1-like"/>
</dbReference>
<keyword evidence="3" id="KW-0411">Iron-sulfur</keyword>
<dbReference type="Proteomes" id="UP000028525">
    <property type="component" value="Unassembled WGS sequence"/>
</dbReference>
<organism evidence="5 6">
    <name type="scientific">Lacrimispora celerecrescens</name>
    <dbReference type="NCBI Taxonomy" id="29354"/>
    <lineage>
        <taxon>Bacteria</taxon>
        <taxon>Bacillati</taxon>
        <taxon>Bacillota</taxon>
        <taxon>Clostridia</taxon>
        <taxon>Lachnospirales</taxon>
        <taxon>Lachnospiraceae</taxon>
        <taxon>Lacrimispora</taxon>
    </lineage>
</organism>
<dbReference type="OrthoDB" id="9813995at2"/>
<dbReference type="STRING" id="29354.IO98_20625"/>
<dbReference type="AlphaFoldDB" id="A0A084JFG8"/>
<dbReference type="GO" id="GO:0046872">
    <property type="term" value="F:metal ion binding"/>
    <property type="evidence" value="ECO:0007669"/>
    <property type="project" value="UniProtKB-KW"/>
</dbReference>
<proteinExistence type="predicted"/>
<dbReference type="InterPro" id="IPR017900">
    <property type="entry name" value="4Fe4S_Fe_S_CS"/>
</dbReference>
<dbReference type="SUPFAM" id="SSF54862">
    <property type="entry name" value="4Fe-4S ferredoxins"/>
    <property type="match status" value="1"/>
</dbReference>
<evidence type="ECO:0000256" key="1">
    <source>
        <dbReference type="ARBA" id="ARBA00022723"/>
    </source>
</evidence>
<gene>
    <name evidence="5" type="ORF">IO98_20625</name>
</gene>
<dbReference type="Gene3D" id="3.30.70.20">
    <property type="match status" value="1"/>
</dbReference>
<name>A0A084JFG8_9FIRM</name>
<evidence type="ECO:0000313" key="5">
    <source>
        <dbReference type="EMBL" id="KEZ87702.1"/>
    </source>
</evidence>
<evidence type="ECO:0000313" key="6">
    <source>
        <dbReference type="Proteomes" id="UP000028525"/>
    </source>
</evidence>
<keyword evidence="2" id="KW-0408">Iron</keyword>
<dbReference type="SUPFAM" id="SSF52218">
    <property type="entry name" value="Flavoproteins"/>
    <property type="match status" value="1"/>
</dbReference>
<comment type="caution">
    <text evidence="5">The sequence shown here is derived from an EMBL/GenBank/DDBJ whole genome shotgun (WGS) entry which is preliminary data.</text>
</comment>
<dbReference type="PROSITE" id="PS00198">
    <property type="entry name" value="4FE4S_FER_1"/>
    <property type="match status" value="1"/>
</dbReference>
<keyword evidence="6" id="KW-1185">Reference proteome</keyword>
<dbReference type="RefSeq" id="WP_038284135.1">
    <property type="nucleotide sequence ID" value="NZ_JPME01000030.1"/>
</dbReference>
<evidence type="ECO:0000256" key="2">
    <source>
        <dbReference type="ARBA" id="ARBA00023004"/>
    </source>
</evidence>
<evidence type="ECO:0000256" key="3">
    <source>
        <dbReference type="ARBA" id="ARBA00023014"/>
    </source>
</evidence>
<dbReference type="Gene3D" id="3.40.50.360">
    <property type="match status" value="1"/>
</dbReference>
<sequence>MDNKNLTVKTVTLAYFSGTGGTKAIVSCFETKFIKSGIHVNVIDISCRNTYHEEKAPDLLIIFSPVYAFRLATIMEQWVKNLPKAQNIPAAVISVSGGGEVSPNTACRVHCKRLLVKKGYQPIYEKMFVMPSNYGSQAEYQLNLQLLNVIPLKVTQAITEILSGKISLTKPRALDHFFAFIGKSEHFGAKIFGLSIHASKECTQCGLCERKCPSNNIKIQNGLPKFGSNCMWCLKCIYDCPHHALSPGVFKFSVLKDGYNLTEMSEKAKTQCDAEYQPSGSMLWQGAIDYLKK</sequence>
<dbReference type="InterPro" id="IPR029039">
    <property type="entry name" value="Flavoprotein-like_sf"/>
</dbReference>
<protein>
    <recommendedName>
        <fullName evidence="4">4Fe-4S ferredoxin-type domain-containing protein</fullName>
    </recommendedName>
</protein>
<dbReference type="EMBL" id="JPME01000030">
    <property type="protein sequence ID" value="KEZ87702.1"/>
    <property type="molecule type" value="Genomic_DNA"/>
</dbReference>
<accession>A0A084JFG8</accession>
<reference evidence="5 6" key="1">
    <citation type="submission" date="2014-07" db="EMBL/GenBank/DDBJ databases">
        <title>Draft genome of Clostridium celerecrescens 152B isolated from sediments associated with methane hydrate from Krishna Godavari basin.</title>
        <authorList>
            <person name="Honkalas V.S."/>
            <person name="Dabir A.P."/>
            <person name="Arora P."/>
            <person name="Dhakephalkar P.K."/>
        </authorList>
    </citation>
    <scope>NUCLEOTIDE SEQUENCE [LARGE SCALE GENOMIC DNA]</scope>
    <source>
        <strain evidence="5 6">152B</strain>
    </source>
</reference>
<dbReference type="GO" id="GO:0051536">
    <property type="term" value="F:iron-sulfur cluster binding"/>
    <property type="evidence" value="ECO:0007669"/>
    <property type="project" value="UniProtKB-KW"/>
</dbReference>
<keyword evidence="1" id="KW-0479">Metal-binding</keyword>
<feature type="domain" description="4Fe-4S ferredoxin-type" evidence="4">
    <location>
        <begin position="192"/>
        <end position="222"/>
    </location>
</feature>
<evidence type="ECO:0000259" key="4">
    <source>
        <dbReference type="PROSITE" id="PS51379"/>
    </source>
</evidence>
<dbReference type="PROSITE" id="PS51379">
    <property type="entry name" value="4FE4S_FER_2"/>
    <property type="match status" value="1"/>
</dbReference>
<dbReference type="InterPro" id="IPR017896">
    <property type="entry name" value="4Fe4S_Fe-S-bd"/>
</dbReference>